<dbReference type="AlphaFoldDB" id="A0A2T2NTN3"/>
<organism evidence="2 3">
    <name type="scientific">Corynespora cassiicola Philippines</name>
    <dbReference type="NCBI Taxonomy" id="1448308"/>
    <lineage>
        <taxon>Eukaryota</taxon>
        <taxon>Fungi</taxon>
        <taxon>Dikarya</taxon>
        <taxon>Ascomycota</taxon>
        <taxon>Pezizomycotina</taxon>
        <taxon>Dothideomycetes</taxon>
        <taxon>Pleosporomycetidae</taxon>
        <taxon>Pleosporales</taxon>
        <taxon>Corynesporascaceae</taxon>
        <taxon>Corynespora</taxon>
    </lineage>
</organism>
<feature type="compositionally biased region" description="Basic and acidic residues" evidence="1">
    <location>
        <begin position="101"/>
        <end position="117"/>
    </location>
</feature>
<reference evidence="2 3" key="1">
    <citation type="journal article" date="2018" name="Front. Microbiol.">
        <title>Genome-Wide Analysis of Corynespora cassiicola Leaf Fall Disease Putative Effectors.</title>
        <authorList>
            <person name="Lopez D."/>
            <person name="Ribeiro S."/>
            <person name="Label P."/>
            <person name="Fumanal B."/>
            <person name="Venisse J.S."/>
            <person name="Kohler A."/>
            <person name="de Oliveira R.R."/>
            <person name="Labutti K."/>
            <person name="Lipzen A."/>
            <person name="Lail K."/>
            <person name="Bauer D."/>
            <person name="Ohm R.A."/>
            <person name="Barry K.W."/>
            <person name="Spatafora J."/>
            <person name="Grigoriev I.V."/>
            <person name="Martin F.M."/>
            <person name="Pujade-Renaud V."/>
        </authorList>
    </citation>
    <scope>NUCLEOTIDE SEQUENCE [LARGE SCALE GENOMIC DNA]</scope>
    <source>
        <strain evidence="2 3">Philippines</strain>
    </source>
</reference>
<gene>
    <name evidence="2" type="ORF">BS50DRAFT_492854</name>
</gene>
<keyword evidence="3" id="KW-1185">Reference proteome</keyword>
<evidence type="ECO:0000256" key="1">
    <source>
        <dbReference type="SAM" id="MobiDB-lite"/>
    </source>
</evidence>
<feature type="region of interest" description="Disordered" evidence="1">
    <location>
        <begin position="680"/>
        <end position="700"/>
    </location>
</feature>
<dbReference type="PANTHER" id="PTHR42345:SF1">
    <property type="entry name" value="VTC DOMAIN-CONTAINING PROTEIN"/>
    <property type="match status" value="1"/>
</dbReference>
<protein>
    <submittedName>
        <fullName evidence="2">Uncharacterized protein</fullName>
    </submittedName>
</protein>
<dbReference type="STRING" id="1448308.A0A2T2NTN3"/>
<sequence length="784" mass="88734">MKSDIGRWELDQRQHDANWGPKYLEAPSPPPFAFPDQAMQLAHVQAHVQVQARPAAKPRTSPVATRTRVARHGSQPNPQRPSSSGADSVMLPYRGHHAPPRRAESYSHPTPLDDFRSSRRWPPNSYRQDDSLTPQAAEDLICAGASTFKGYWDEIPNAPEGYDRFYAVMDNEHQSRTDRAPFQQNAFRDMSMNMVGVEDSQFPWLSLDQPCMAYAFGKSAGTTTLNYWVSKSGSGNPPIKYAGEVRPRRLKLLQILDRLRQLEDGLEEDDPDEMYRYLYSTLIEDPERYSDHPHFSMDQQIDDLVTVLSDPTWIDFSNPKNQVVAKFFDSPDQHKKQEFFHQLLLSVELYLRIHSSKHSEKAKRKLILQLPPMIAWDLAVAQRWMENMSITKSRTSHNQSTFSFELKSKKRQKEALRVFAETLKWPNMDEIEYVLEEQDRKEKPLEDRSADAMSWFSGIVLPGKTLPWLMMNSLIDCDRDTGNSLNYLTHMQPGSGFQYRANTYWSYECIVGKVLGAARGVKQMAGWIGPCIYTPDLKRIECVRVKQQECPDPKLMAKDVESMDVRTNPLGPIDDSYPVGDYEVPLPDTEEVTDYIRVEKLSFEPVASSNRSGSGPLIFTAAISFACGGESWPMSLKYNVDFIHAFPCHQGPHVLFYDFAYKAIKIDEGLVDIDDWGRQSGRSVSRPTSSRSSPSKKSLVLSGAPAEPAHLQITKVLAIEALGVSDNEVFARAWCAHHGHSAIVANIKETCMACAIREAYAACISVVIFTEGGKETEKDEGIDF</sequence>
<dbReference type="Proteomes" id="UP000240883">
    <property type="component" value="Unassembled WGS sequence"/>
</dbReference>
<dbReference type="OrthoDB" id="6493944at2759"/>
<feature type="compositionally biased region" description="Polar residues" evidence="1">
    <location>
        <begin position="74"/>
        <end position="86"/>
    </location>
</feature>
<feature type="region of interest" description="Disordered" evidence="1">
    <location>
        <begin position="1"/>
        <end position="131"/>
    </location>
</feature>
<feature type="compositionally biased region" description="Basic and acidic residues" evidence="1">
    <location>
        <begin position="1"/>
        <end position="16"/>
    </location>
</feature>
<dbReference type="EMBL" id="KZ678134">
    <property type="protein sequence ID" value="PSN68438.1"/>
    <property type="molecule type" value="Genomic_DNA"/>
</dbReference>
<evidence type="ECO:0000313" key="2">
    <source>
        <dbReference type="EMBL" id="PSN68438.1"/>
    </source>
</evidence>
<dbReference type="PANTHER" id="PTHR42345">
    <property type="entry name" value="TPR_REGION DOMAIN-CONTAINING PROTEIN"/>
    <property type="match status" value="1"/>
</dbReference>
<evidence type="ECO:0000313" key="3">
    <source>
        <dbReference type="Proteomes" id="UP000240883"/>
    </source>
</evidence>
<accession>A0A2T2NTN3</accession>
<proteinExistence type="predicted"/>
<feature type="compositionally biased region" description="Low complexity" evidence="1">
    <location>
        <begin position="37"/>
        <end position="55"/>
    </location>
</feature>
<name>A0A2T2NTN3_CORCC</name>